<keyword evidence="2 3" id="KW-0143">Chaperone</keyword>
<evidence type="ECO:0000256" key="3">
    <source>
        <dbReference type="HAMAP-Rule" id="MF_01151"/>
    </source>
</evidence>
<dbReference type="SUPFAM" id="SSF58014">
    <property type="entry name" value="Coiled-coil domain of nucleotide exchange factor GrpE"/>
    <property type="match status" value="1"/>
</dbReference>
<dbReference type="PROSITE" id="PS01071">
    <property type="entry name" value="GRPE"/>
    <property type="match status" value="1"/>
</dbReference>
<organism evidence="7 8">
    <name type="scientific">Persicimonas caeni</name>
    <dbReference type="NCBI Taxonomy" id="2292766"/>
    <lineage>
        <taxon>Bacteria</taxon>
        <taxon>Deltaproteobacteria</taxon>
        <taxon>Bradymonadales</taxon>
        <taxon>Bradymonadaceae</taxon>
        <taxon>Persicimonas</taxon>
    </lineage>
</organism>
<dbReference type="HAMAP" id="MF_01151">
    <property type="entry name" value="GrpE"/>
    <property type="match status" value="1"/>
</dbReference>
<dbReference type="RefSeq" id="WP_141200506.1">
    <property type="nucleotide sequence ID" value="NZ_CP041186.1"/>
</dbReference>
<dbReference type="Proteomes" id="UP000315995">
    <property type="component" value="Chromosome"/>
</dbReference>
<dbReference type="InterPro" id="IPR009012">
    <property type="entry name" value="GrpE_head"/>
</dbReference>
<dbReference type="PANTHER" id="PTHR21237:SF23">
    <property type="entry name" value="GRPE PROTEIN HOMOLOG, MITOCHONDRIAL"/>
    <property type="match status" value="1"/>
</dbReference>
<comment type="function">
    <text evidence="3 4">Participates actively in the response to hyperosmotic and heat shock by preventing the aggregation of stress-denatured proteins, in association with DnaK and GrpE. It is the nucleotide exchange factor for DnaK and may function as a thermosensor. Unfolded proteins bind initially to DnaJ; upon interaction with the DnaJ-bound protein, DnaK hydrolyzes its bound ATP, resulting in the formation of a stable complex. GrpE releases ADP from DnaK; ATP binding to DnaK triggers the release of the substrate protein, thus completing the reaction cycle. Several rounds of ATP-dependent interactions between DnaJ, DnaK and GrpE are required for fully efficient folding.</text>
</comment>
<reference evidence="7 8" key="1">
    <citation type="submission" date="2019-06" db="EMBL/GenBank/DDBJ databases">
        <title>Persicimonas caeni gen. nov., sp. nov., a predatory bacterium isolated from solar saltern.</title>
        <authorList>
            <person name="Wang S."/>
        </authorList>
    </citation>
    <scope>NUCLEOTIDE SEQUENCE [LARGE SCALE GENOMIC DNA]</scope>
    <source>
        <strain evidence="7 8">YN101</strain>
    </source>
</reference>
<evidence type="ECO:0000256" key="6">
    <source>
        <dbReference type="SAM" id="MobiDB-lite"/>
    </source>
</evidence>
<gene>
    <name evidence="3" type="primary">grpE</name>
    <name evidence="7" type="ORF">FIV42_25955</name>
</gene>
<accession>A0A5B8YB77</accession>
<dbReference type="GO" id="GO:0042803">
    <property type="term" value="F:protein homodimerization activity"/>
    <property type="evidence" value="ECO:0007669"/>
    <property type="project" value="InterPro"/>
</dbReference>
<dbReference type="GO" id="GO:0005737">
    <property type="term" value="C:cytoplasm"/>
    <property type="evidence" value="ECO:0007669"/>
    <property type="project" value="UniProtKB-SubCell"/>
</dbReference>
<dbReference type="InterPro" id="IPR000740">
    <property type="entry name" value="GrpE"/>
</dbReference>
<evidence type="ECO:0000256" key="1">
    <source>
        <dbReference type="ARBA" id="ARBA00009054"/>
    </source>
</evidence>
<accession>A0A4Y6Q0F1</accession>
<proteinExistence type="inferred from homology"/>
<sequence>MIEVLLAIIAIGIAGFTWYAVTARRRQTDLQAQSQQKLGQLRSEHEKRVERMRRKFSDVEARGHLDFAADLLPALDALGQALAESGESADIDALREGLEMVDRELVSVLGKHGIAVVSPCPGDAFDPNVHEAVTIVETEDFEAGSVAECFRPGYVHEDRVLRAAAVSVTKQAVTKQAAVTSQEADDPEDADQAGDREPDEVSPEAVDDEELEGSPETGSSSRL</sequence>
<name>A0A4Y6Q0F1_PERCE</name>
<dbReference type="GO" id="GO:0000774">
    <property type="term" value="F:adenyl-nucleotide exchange factor activity"/>
    <property type="evidence" value="ECO:0007669"/>
    <property type="project" value="InterPro"/>
</dbReference>
<protein>
    <recommendedName>
        <fullName evidence="3 4">Protein GrpE</fullName>
    </recommendedName>
    <alternativeName>
        <fullName evidence="3">HSP-70 cofactor</fullName>
    </alternativeName>
</protein>
<dbReference type="OrthoDB" id="5516153at2"/>
<keyword evidence="3" id="KW-0963">Cytoplasm</keyword>
<dbReference type="GO" id="GO:0051082">
    <property type="term" value="F:unfolded protein binding"/>
    <property type="evidence" value="ECO:0007669"/>
    <property type="project" value="TreeGrafter"/>
</dbReference>
<dbReference type="GO" id="GO:0051087">
    <property type="term" value="F:protein-folding chaperone binding"/>
    <property type="evidence" value="ECO:0007669"/>
    <property type="project" value="InterPro"/>
</dbReference>
<comment type="subunit">
    <text evidence="3">Homodimer.</text>
</comment>
<evidence type="ECO:0000313" key="8">
    <source>
        <dbReference type="Proteomes" id="UP000315995"/>
    </source>
</evidence>
<dbReference type="SUPFAM" id="SSF51064">
    <property type="entry name" value="Head domain of nucleotide exchange factor GrpE"/>
    <property type="match status" value="1"/>
</dbReference>
<keyword evidence="3 4" id="KW-0346">Stress response</keyword>
<comment type="subcellular location">
    <subcellularLocation>
        <location evidence="3">Cytoplasm</location>
    </subcellularLocation>
</comment>
<dbReference type="PRINTS" id="PR00773">
    <property type="entry name" value="GRPEPROTEIN"/>
</dbReference>
<feature type="compositionally biased region" description="Acidic residues" evidence="6">
    <location>
        <begin position="183"/>
        <end position="213"/>
    </location>
</feature>
<dbReference type="InterPro" id="IPR013805">
    <property type="entry name" value="GrpE_CC"/>
</dbReference>
<evidence type="ECO:0000256" key="4">
    <source>
        <dbReference type="RuleBase" id="RU000639"/>
    </source>
</evidence>
<dbReference type="EMBL" id="CP041186">
    <property type="protein sequence ID" value="QDG54061.1"/>
    <property type="molecule type" value="Genomic_DNA"/>
</dbReference>
<dbReference type="Pfam" id="PF01025">
    <property type="entry name" value="GrpE"/>
    <property type="match status" value="1"/>
</dbReference>
<evidence type="ECO:0000256" key="5">
    <source>
        <dbReference type="RuleBase" id="RU004478"/>
    </source>
</evidence>
<feature type="region of interest" description="Disordered" evidence="6">
    <location>
        <begin position="175"/>
        <end position="223"/>
    </location>
</feature>
<evidence type="ECO:0000313" key="7">
    <source>
        <dbReference type="EMBL" id="QDG54061.1"/>
    </source>
</evidence>
<dbReference type="PANTHER" id="PTHR21237">
    <property type="entry name" value="GRPE PROTEIN"/>
    <property type="match status" value="1"/>
</dbReference>
<dbReference type="Gene3D" id="3.90.20.20">
    <property type="match status" value="1"/>
</dbReference>
<comment type="similarity">
    <text evidence="1 3 5">Belongs to the GrpE family.</text>
</comment>
<dbReference type="CDD" id="cd00446">
    <property type="entry name" value="GrpE"/>
    <property type="match status" value="1"/>
</dbReference>
<keyword evidence="8" id="KW-1185">Reference proteome</keyword>
<evidence type="ECO:0000256" key="2">
    <source>
        <dbReference type="ARBA" id="ARBA00023186"/>
    </source>
</evidence>
<dbReference type="AlphaFoldDB" id="A0A4Y6Q0F1"/>
<dbReference type="Gene3D" id="2.30.22.10">
    <property type="entry name" value="Head domain of nucleotide exchange factor GrpE"/>
    <property type="match status" value="1"/>
</dbReference>
<dbReference type="GO" id="GO:0006457">
    <property type="term" value="P:protein folding"/>
    <property type="evidence" value="ECO:0007669"/>
    <property type="project" value="InterPro"/>
</dbReference>